<dbReference type="Gene3D" id="3.40.50.300">
    <property type="entry name" value="P-loop containing nucleotide triphosphate hydrolases"/>
    <property type="match status" value="4"/>
</dbReference>
<feature type="compositionally biased region" description="Acidic residues" evidence="15">
    <location>
        <begin position="549"/>
        <end position="562"/>
    </location>
</feature>
<reference evidence="18 19" key="1">
    <citation type="submission" date="2021-03" db="EMBL/GenBank/DDBJ databases">
        <title>Genomic Encyclopedia of Type Strains, Phase IV (KMG-IV): sequencing the most valuable type-strain genomes for metagenomic binning, comparative biology and taxonomic classification.</title>
        <authorList>
            <person name="Goeker M."/>
        </authorList>
    </citation>
    <scope>NUCLEOTIDE SEQUENCE [LARGE SCALE GENOMIC DNA]</scope>
    <source>
        <strain evidence="18 19">DSM 23491</strain>
    </source>
</reference>
<dbReference type="Gene3D" id="1.10.274.50">
    <property type="match status" value="1"/>
</dbReference>
<dbReference type="InterPro" id="IPR011604">
    <property type="entry name" value="PDDEXK-like_dom_sf"/>
</dbReference>
<evidence type="ECO:0000256" key="7">
    <source>
        <dbReference type="ARBA" id="ARBA00022840"/>
    </source>
</evidence>
<evidence type="ECO:0000256" key="6">
    <source>
        <dbReference type="ARBA" id="ARBA00022839"/>
    </source>
</evidence>
<comment type="subunit">
    <text evidence="13">Heterodimer of AddA and AddB/RexB.</text>
</comment>
<evidence type="ECO:0000256" key="2">
    <source>
        <dbReference type="ARBA" id="ARBA00022741"/>
    </source>
</evidence>
<evidence type="ECO:0000256" key="4">
    <source>
        <dbReference type="ARBA" id="ARBA00022801"/>
    </source>
</evidence>
<dbReference type="EMBL" id="JAGGKP010000001">
    <property type="protein sequence ID" value="MBP1935388.1"/>
    <property type="molecule type" value="Genomic_DNA"/>
</dbReference>
<dbReference type="InterPro" id="IPR011335">
    <property type="entry name" value="Restrct_endonuc-II-like"/>
</dbReference>
<evidence type="ECO:0000256" key="13">
    <source>
        <dbReference type="HAMAP-Rule" id="MF_01451"/>
    </source>
</evidence>
<evidence type="ECO:0000256" key="3">
    <source>
        <dbReference type="ARBA" id="ARBA00022763"/>
    </source>
</evidence>
<comment type="catalytic activity">
    <reaction evidence="12 13">
        <text>ATP + H2O = ADP + phosphate + H(+)</text>
        <dbReference type="Rhea" id="RHEA:13065"/>
        <dbReference type="ChEBI" id="CHEBI:15377"/>
        <dbReference type="ChEBI" id="CHEBI:15378"/>
        <dbReference type="ChEBI" id="CHEBI:30616"/>
        <dbReference type="ChEBI" id="CHEBI:43474"/>
        <dbReference type="ChEBI" id="CHEBI:456216"/>
        <dbReference type="EC" id="5.6.2.4"/>
    </reaction>
</comment>
<dbReference type="SUPFAM" id="SSF52540">
    <property type="entry name" value="P-loop containing nucleoside triphosphate hydrolases"/>
    <property type="match status" value="1"/>
</dbReference>
<evidence type="ECO:0000256" key="11">
    <source>
        <dbReference type="ARBA" id="ARBA00034617"/>
    </source>
</evidence>
<dbReference type="PROSITE" id="PS51198">
    <property type="entry name" value="UVRD_HELICASE_ATP_BIND"/>
    <property type="match status" value="1"/>
</dbReference>
<comment type="similarity">
    <text evidence="13">Belongs to the helicase family. AddA subfamily.</text>
</comment>
<name>A0ABS4GYP4_9BACL</name>
<dbReference type="InterPro" id="IPR014016">
    <property type="entry name" value="UvrD-like_ATP-bd"/>
</dbReference>
<keyword evidence="6 13" id="KW-0269">Exonuclease</keyword>
<dbReference type="SUPFAM" id="SSF52980">
    <property type="entry name" value="Restriction endonuclease-like"/>
    <property type="match status" value="1"/>
</dbReference>
<dbReference type="HAMAP" id="MF_01451">
    <property type="entry name" value="AddA"/>
    <property type="match status" value="1"/>
</dbReference>
<dbReference type="EC" id="5.6.2.4" evidence="13"/>
<dbReference type="CDD" id="cd17932">
    <property type="entry name" value="DEXQc_UvrD"/>
    <property type="match status" value="1"/>
</dbReference>
<keyword evidence="10 13" id="KW-0413">Isomerase</keyword>
<keyword evidence="3 13" id="KW-0227">DNA damage</keyword>
<comment type="caution">
    <text evidence="18">The sequence shown here is derived from an EMBL/GenBank/DDBJ whole genome shotgun (WGS) entry which is preliminary data.</text>
</comment>
<evidence type="ECO:0000259" key="16">
    <source>
        <dbReference type="PROSITE" id="PS51198"/>
    </source>
</evidence>
<dbReference type="InterPro" id="IPR014152">
    <property type="entry name" value="AddA"/>
</dbReference>
<sequence>MNEIPKPPESMWSDDQWKAISLSGTNMLVAAAAGSGKTAVLVERIIRKIADREQGTSVDRLLVATFTKAAAAEMRQRIREALDNELEKDPHNDHLRRQLALLGRASITTLHSFCLEVIQRYYALIPLDPGFRIASESEVELMRQELLEELFEEKYASEDEGTVFRRLVDWFSGERSDDAVYGLVQRLYDFARSHSWPDYWLREMADAFQLSDMAALEKSSWVKSIVTDALLTLRGVKGMLEQALALTQVAGGPAPYGDNLTDDIALIHRLLDAVQHGGWASMYEAFQAVAFTKLKPVKKDQVDPNIQERVKGLREQAKKAVLDLKGQLFGRPPEAFLQEMQEAAPLMKELAELVIAFSDRYQAQKAAKGMLDFSDLEHYCLQILRHKDSRPDHIIPSAAALEYQAQFDEVLLDEYQDTNTVQEEIVKLISREGAGNRFMVGDVKQSIYRFRLADPGLFLDKYRVYTSDLSSAEAESTGLRIDLARNFRSRVEVVHAVNMLFRQIMNKTVAEITYDSSAELVYGASFPDPLPEQPGFTPELVLIDRGEGEMEDGDSSSAETEEGGTSSQESEAVEMESAQLEARFIAAKIREMMGESGKPFHVYDKSLKAMRPVSYRDIVILLRSTQVWAPLMIEELRLEGIPAFGELNRGYFQATEVEVMLSLLQIIDNPQQDIPLAAVLRSPLIGLNEEQLAQIRLAGGKGMSYYDALCVFANAASAQAEIAEGLQQAAATSTLEIPSQPNEQLELSLEDNQISLQQKLRDFLSQLEAWRDEARHGDLSDLIWHIYRKTGYLEWVGGLPGGAQRQANLYALYDRARQYEQSTSSRGLFRFLRFIARLKENGGDLGAVGSSSEQEDVVRIMTIHKSKGLEFPVVFIAGMSKMFNQQDLNAPFLMHKELGFGPKFVDGQMRVSYPTLPNLAIRRRAQLELLAEEMRVLYVGLTRPKEKMILVATVKDLAKKVASWSQVGQLEQLVLPDDLLARGRSYLDWVGPALIRHPAAHELRKLGGSGETGSSVLIHDPSEWKISIVHADHIQSAAAGLASLEQPNGMDAEKLKAVSERHPVQTDSGLGETIDRILSWTYTNPVPTKIAAKTSVTEMKRMLELDEYLSENLLEQEQMVDESTRQMKEEDFRLHLRRPKFMEEKKMTPTERGTAYHTLMQHVPLDAGAVDRELIAQTLMTLVDKQILLPEQASQIDISRVVQFFATELCSELLRAKWVRREMPFSYGLPILDAYPYLSSDVMKTTERLSVGHSPFEEETVLVQGVVDCLFEVDDKLILLDYKSDKVLEHRGGVQALTERYRFQLDLYGRALEHILKRQVHEKWLYFLDSGELVKL</sequence>
<dbReference type="Gene3D" id="3.90.320.10">
    <property type="match status" value="1"/>
</dbReference>
<feature type="domain" description="UvrD-like helicase C-terminal" evidence="17">
    <location>
        <begin position="533"/>
        <end position="868"/>
    </location>
</feature>
<evidence type="ECO:0000256" key="5">
    <source>
        <dbReference type="ARBA" id="ARBA00022806"/>
    </source>
</evidence>
<feature type="region of interest" description="Disordered" evidence="15">
    <location>
        <begin position="547"/>
        <end position="571"/>
    </location>
</feature>
<organism evidence="18 19">
    <name type="scientific">Paenibacillus sediminis</name>
    <dbReference type="NCBI Taxonomy" id="664909"/>
    <lineage>
        <taxon>Bacteria</taxon>
        <taxon>Bacillati</taxon>
        <taxon>Bacillota</taxon>
        <taxon>Bacilli</taxon>
        <taxon>Bacillales</taxon>
        <taxon>Paenibacillaceae</taxon>
        <taxon>Paenibacillus</taxon>
    </lineage>
</organism>
<dbReference type="EC" id="3.1.-.-" evidence="13"/>
<dbReference type="Pfam" id="PF00580">
    <property type="entry name" value="UvrD-helicase"/>
    <property type="match status" value="1"/>
</dbReference>
<accession>A0ABS4GYP4</accession>
<comment type="cofactor">
    <cofactor evidence="13">
        <name>Mg(2+)</name>
        <dbReference type="ChEBI" id="CHEBI:18420"/>
    </cofactor>
</comment>
<gene>
    <name evidence="13" type="primary">addA</name>
    <name evidence="18" type="ORF">J2Z20_000249</name>
</gene>
<dbReference type="InterPro" id="IPR038726">
    <property type="entry name" value="PDDEXK_AddAB-type"/>
</dbReference>
<evidence type="ECO:0000259" key="17">
    <source>
        <dbReference type="PROSITE" id="PS51217"/>
    </source>
</evidence>
<keyword evidence="5 13" id="KW-0347">Helicase</keyword>
<evidence type="ECO:0000313" key="18">
    <source>
        <dbReference type="EMBL" id="MBP1935388.1"/>
    </source>
</evidence>
<dbReference type="NCBIfam" id="TIGR02785">
    <property type="entry name" value="addA_Gpos"/>
    <property type="match status" value="1"/>
</dbReference>
<keyword evidence="7 13" id="KW-0067">ATP-binding</keyword>
<keyword evidence="1 13" id="KW-0540">Nuclease</keyword>
<dbReference type="GO" id="GO:0003678">
    <property type="term" value="F:DNA helicase activity"/>
    <property type="evidence" value="ECO:0007669"/>
    <property type="project" value="UniProtKB-EC"/>
</dbReference>
<proteinExistence type="inferred from homology"/>
<dbReference type="PANTHER" id="PTHR11070:SF48">
    <property type="entry name" value="ATP-DEPENDENT HELICASE_NUCLEASE SUBUNIT A"/>
    <property type="match status" value="1"/>
</dbReference>
<keyword evidence="9 13" id="KW-0234">DNA repair</keyword>
<dbReference type="PANTHER" id="PTHR11070">
    <property type="entry name" value="UVRD / RECB / PCRA DNA HELICASE FAMILY MEMBER"/>
    <property type="match status" value="1"/>
</dbReference>
<evidence type="ECO:0000256" key="14">
    <source>
        <dbReference type="PROSITE-ProRule" id="PRU00560"/>
    </source>
</evidence>
<dbReference type="InterPro" id="IPR000212">
    <property type="entry name" value="DNA_helicase_UvrD/REP"/>
</dbReference>
<feature type="domain" description="UvrD-like helicase ATP-binding" evidence="16">
    <location>
        <begin position="10"/>
        <end position="490"/>
    </location>
</feature>
<keyword evidence="19" id="KW-1185">Reference proteome</keyword>
<dbReference type="Pfam" id="PF12705">
    <property type="entry name" value="PDDEXK_1"/>
    <property type="match status" value="1"/>
</dbReference>
<dbReference type="PROSITE" id="PS51217">
    <property type="entry name" value="UVRD_HELICASE_CTER"/>
    <property type="match status" value="1"/>
</dbReference>
<dbReference type="InterPro" id="IPR027417">
    <property type="entry name" value="P-loop_NTPase"/>
</dbReference>
<comment type="function">
    <text evidence="13">The heterodimer acts as both an ATP-dependent DNA helicase and an ATP-dependent, dual-direction single-stranded exonuclease. Recognizes the chi site generating a DNA molecule suitable for the initiation of homologous recombination. The AddA nuclease domain is required for chi fragment generation; this subunit has the helicase and 3' -&gt; 5' nuclease activities.</text>
</comment>
<dbReference type="Proteomes" id="UP001519273">
    <property type="component" value="Unassembled WGS sequence"/>
</dbReference>
<feature type="binding site" evidence="14">
    <location>
        <begin position="31"/>
        <end position="38"/>
    </location>
    <ligand>
        <name>ATP</name>
        <dbReference type="ChEBI" id="CHEBI:30616"/>
    </ligand>
</feature>
<evidence type="ECO:0000256" key="12">
    <source>
        <dbReference type="ARBA" id="ARBA00048988"/>
    </source>
</evidence>
<keyword evidence="4 13" id="KW-0378">Hydrolase</keyword>
<evidence type="ECO:0000256" key="9">
    <source>
        <dbReference type="ARBA" id="ARBA00023204"/>
    </source>
</evidence>
<dbReference type="InterPro" id="IPR014017">
    <property type="entry name" value="DNA_helicase_UvrD-like_C"/>
</dbReference>
<evidence type="ECO:0000256" key="8">
    <source>
        <dbReference type="ARBA" id="ARBA00023125"/>
    </source>
</evidence>
<keyword evidence="2 13" id="KW-0547">Nucleotide-binding</keyword>
<dbReference type="Pfam" id="PF13361">
    <property type="entry name" value="UvrD_C"/>
    <property type="match status" value="1"/>
</dbReference>
<evidence type="ECO:0000313" key="19">
    <source>
        <dbReference type="Proteomes" id="UP001519273"/>
    </source>
</evidence>
<comment type="catalytic activity">
    <reaction evidence="11 13">
        <text>Couples ATP hydrolysis with the unwinding of duplex DNA by translocating in the 3'-5' direction.</text>
        <dbReference type="EC" id="5.6.2.4"/>
    </reaction>
</comment>
<dbReference type="GO" id="GO:0016787">
    <property type="term" value="F:hydrolase activity"/>
    <property type="evidence" value="ECO:0007669"/>
    <property type="project" value="UniProtKB-KW"/>
</dbReference>
<evidence type="ECO:0000256" key="1">
    <source>
        <dbReference type="ARBA" id="ARBA00022722"/>
    </source>
</evidence>
<protein>
    <recommendedName>
        <fullName evidence="13">ATP-dependent helicase/nuclease subunit A</fullName>
        <ecNumber evidence="13">3.1.-.-</ecNumber>
        <ecNumber evidence="13">5.6.2.4</ecNumber>
    </recommendedName>
    <alternativeName>
        <fullName evidence="13">ATP-dependent helicase/nuclease AddA</fullName>
    </alternativeName>
    <alternativeName>
        <fullName evidence="13">DNA 3'-5' helicase AddA</fullName>
    </alternativeName>
</protein>
<keyword evidence="8 13" id="KW-0238">DNA-binding</keyword>
<evidence type="ECO:0000256" key="15">
    <source>
        <dbReference type="SAM" id="MobiDB-lite"/>
    </source>
</evidence>
<evidence type="ECO:0000256" key="10">
    <source>
        <dbReference type="ARBA" id="ARBA00023235"/>
    </source>
</evidence>